<keyword evidence="1" id="KW-1133">Transmembrane helix</keyword>
<protein>
    <submittedName>
        <fullName evidence="2">DUF4760 domain-containing protein</fullName>
    </submittedName>
</protein>
<accession>A0ABR8GSI8</accession>
<keyword evidence="3" id="KW-1185">Reference proteome</keyword>
<dbReference type="InterPro" id="IPR031876">
    <property type="entry name" value="DUF4760"/>
</dbReference>
<dbReference type="Pfam" id="PF15956">
    <property type="entry name" value="DUF4760"/>
    <property type="match status" value="1"/>
</dbReference>
<gene>
    <name evidence="2" type="ORF">H6G81_16515</name>
</gene>
<sequence>MKPRNHSHHNNPNRFGEFNLKITFNIFVFSIVASIFATILHALIPKDHKDTLTFAATTFATSAGALGAFYAYRNLSQSTNSKVIDRSLSYLHRWNETQYIPLREASLKIFEQIRKYPPEQQDKFLIDYFETNPIDKQKIITILNFLTEMALCVEDGIVDERFLKRYFKIIVQDYCEDFHAFISQRRGNGHNKEVYKALMELNERWRNNEN</sequence>
<evidence type="ECO:0000313" key="3">
    <source>
        <dbReference type="Proteomes" id="UP000660380"/>
    </source>
</evidence>
<comment type="caution">
    <text evidence="2">The sequence shown here is derived from an EMBL/GenBank/DDBJ whole genome shotgun (WGS) entry which is preliminary data.</text>
</comment>
<feature type="transmembrane region" description="Helical" evidence="1">
    <location>
        <begin position="22"/>
        <end position="44"/>
    </location>
</feature>
<proteinExistence type="predicted"/>
<evidence type="ECO:0000256" key="1">
    <source>
        <dbReference type="SAM" id="Phobius"/>
    </source>
</evidence>
<dbReference type="RefSeq" id="WP_029633297.1">
    <property type="nucleotide sequence ID" value="NZ_JACJTA010000034.1"/>
</dbReference>
<feature type="transmembrane region" description="Helical" evidence="1">
    <location>
        <begin position="51"/>
        <end position="72"/>
    </location>
</feature>
<evidence type="ECO:0000313" key="2">
    <source>
        <dbReference type="EMBL" id="MBD2606085.1"/>
    </source>
</evidence>
<keyword evidence="1" id="KW-0472">Membrane</keyword>
<dbReference type="EMBL" id="JACJTA010000034">
    <property type="protein sequence ID" value="MBD2606085.1"/>
    <property type="molecule type" value="Genomic_DNA"/>
</dbReference>
<dbReference type="Proteomes" id="UP000660380">
    <property type="component" value="Unassembled WGS sequence"/>
</dbReference>
<organism evidence="2 3">
    <name type="scientific">Scytonema hofmannii FACHB-248</name>
    <dbReference type="NCBI Taxonomy" id="1842502"/>
    <lineage>
        <taxon>Bacteria</taxon>
        <taxon>Bacillati</taxon>
        <taxon>Cyanobacteriota</taxon>
        <taxon>Cyanophyceae</taxon>
        <taxon>Nostocales</taxon>
        <taxon>Scytonemataceae</taxon>
        <taxon>Scytonema</taxon>
    </lineage>
</organism>
<name>A0ABR8GSI8_9CYAN</name>
<keyword evidence="1" id="KW-0812">Transmembrane</keyword>
<reference evidence="2 3" key="1">
    <citation type="journal article" date="2020" name="ISME J.">
        <title>Comparative genomics reveals insights into cyanobacterial evolution and habitat adaptation.</title>
        <authorList>
            <person name="Chen M.Y."/>
            <person name="Teng W.K."/>
            <person name="Zhao L."/>
            <person name="Hu C.X."/>
            <person name="Zhou Y.K."/>
            <person name="Han B.P."/>
            <person name="Song L.R."/>
            <person name="Shu W.S."/>
        </authorList>
    </citation>
    <scope>NUCLEOTIDE SEQUENCE [LARGE SCALE GENOMIC DNA]</scope>
    <source>
        <strain evidence="2 3">FACHB-248</strain>
    </source>
</reference>